<protein>
    <submittedName>
        <fullName evidence="1">Uncharacterized protein</fullName>
    </submittedName>
</protein>
<accession>A0A934TV16</accession>
<evidence type="ECO:0000313" key="2">
    <source>
        <dbReference type="Proteomes" id="UP000630528"/>
    </source>
</evidence>
<evidence type="ECO:0000313" key="1">
    <source>
        <dbReference type="EMBL" id="MBK6007989.1"/>
    </source>
</evidence>
<gene>
    <name evidence="1" type="ORF">JJB11_17960</name>
</gene>
<keyword evidence="2" id="KW-1185">Reference proteome</keyword>
<reference evidence="1" key="1">
    <citation type="journal article" date="2012" name="J. Microbiol. Biotechnol.">
        <title>Ramlibacter ginsenosidimutans sp. nov., with ginsenoside-converting activity.</title>
        <authorList>
            <person name="Wang L."/>
            <person name="An D.S."/>
            <person name="Kim S.G."/>
            <person name="Jin F.X."/>
            <person name="Kim S.C."/>
            <person name="Lee S.T."/>
            <person name="Im W.T."/>
        </authorList>
    </citation>
    <scope>NUCLEOTIDE SEQUENCE</scope>
    <source>
        <strain evidence="1">KACC 17527</strain>
    </source>
</reference>
<organism evidence="1 2">
    <name type="scientific">Ramlibacter ginsenosidimutans</name>
    <dbReference type="NCBI Taxonomy" id="502333"/>
    <lineage>
        <taxon>Bacteria</taxon>
        <taxon>Pseudomonadati</taxon>
        <taxon>Pseudomonadota</taxon>
        <taxon>Betaproteobacteria</taxon>
        <taxon>Burkholderiales</taxon>
        <taxon>Comamonadaceae</taxon>
        <taxon>Ramlibacter</taxon>
    </lineage>
</organism>
<dbReference type="AlphaFoldDB" id="A0A934TV16"/>
<dbReference type="Proteomes" id="UP000630528">
    <property type="component" value="Unassembled WGS sequence"/>
</dbReference>
<name>A0A934TV16_9BURK</name>
<dbReference type="RefSeq" id="WP_201174504.1">
    <property type="nucleotide sequence ID" value="NZ_JAEPWM010000008.1"/>
</dbReference>
<reference evidence="1" key="2">
    <citation type="submission" date="2021-01" db="EMBL/GenBank/DDBJ databases">
        <authorList>
            <person name="Kang M."/>
        </authorList>
    </citation>
    <scope>NUCLEOTIDE SEQUENCE</scope>
    <source>
        <strain evidence="1">KACC 17527</strain>
    </source>
</reference>
<proteinExistence type="predicted"/>
<dbReference type="EMBL" id="JAEPWM010000008">
    <property type="protein sequence ID" value="MBK6007989.1"/>
    <property type="molecule type" value="Genomic_DNA"/>
</dbReference>
<comment type="caution">
    <text evidence="1">The sequence shown here is derived from an EMBL/GenBank/DDBJ whole genome shotgun (WGS) entry which is preliminary data.</text>
</comment>
<sequence length="71" mass="8462">MTAFMQVPAPAHRYLLAQRISRNLDTLASQDCFEPGCRERFARLATRWRERAREFAPQRSPARRRVRDLLF</sequence>